<reference evidence="2 3" key="1">
    <citation type="journal article" date="2016" name="Nat. Commun.">
        <title>Thousands of microbial genomes shed light on interconnected biogeochemical processes in an aquifer system.</title>
        <authorList>
            <person name="Anantharaman K."/>
            <person name="Brown C.T."/>
            <person name="Hug L.A."/>
            <person name="Sharon I."/>
            <person name="Castelle C.J."/>
            <person name="Probst A.J."/>
            <person name="Thomas B.C."/>
            <person name="Singh A."/>
            <person name="Wilkins M.J."/>
            <person name="Karaoz U."/>
            <person name="Brodie E.L."/>
            <person name="Williams K.H."/>
            <person name="Hubbard S.S."/>
            <person name="Banfield J.F."/>
        </authorList>
    </citation>
    <scope>NUCLEOTIDE SEQUENCE [LARGE SCALE GENOMIC DNA]</scope>
</reference>
<dbReference type="SUPFAM" id="SSF56300">
    <property type="entry name" value="Metallo-dependent phosphatases"/>
    <property type="match status" value="1"/>
</dbReference>
<evidence type="ECO:0000259" key="1">
    <source>
        <dbReference type="Pfam" id="PF00149"/>
    </source>
</evidence>
<dbReference type="InterPro" id="IPR029052">
    <property type="entry name" value="Metallo-depent_PP-like"/>
</dbReference>
<evidence type="ECO:0000313" key="3">
    <source>
        <dbReference type="Proteomes" id="UP000176939"/>
    </source>
</evidence>
<name>A0A1F7X2U4_9BACT</name>
<dbReference type="PANTHER" id="PTHR30337">
    <property type="entry name" value="COMPONENT OF ATP-DEPENDENT DSDNA EXONUCLEASE"/>
    <property type="match status" value="1"/>
</dbReference>
<organism evidence="2 3">
    <name type="scientific">Candidatus Woesebacteria bacterium RBG_13_36_22</name>
    <dbReference type="NCBI Taxonomy" id="1802478"/>
    <lineage>
        <taxon>Bacteria</taxon>
        <taxon>Candidatus Woeseibacteriota</taxon>
    </lineage>
</organism>
<dbReference type="PANTHER" id="PTHR30337:SF0">
    <property type="entry name" value="NUCLEASE SBCCD SUBUNIT D"/>
    <property type="match status" value="1"/>
</dbReference>
<comment type="caution">
    <text evidence="2">The sequence shown here is derived from an EMBL/GenBank/DDBJ whole genome shotgun (WGS) entry which is preliminary data.</text>
</comment>
<dbReference type="AlphaFoldDB" id="A0A1F7X2U4"/>
<evidence type="ECO:0000313" key="2">
    <source>
        <dbReference type="EMBL" id="OGM09307.1"/>
    </source>
</evidence>
<dbReference type="Pfam" id="PF00149">
    <property type="entry name" value="Metallophos"/>
    <property type="match status" value="1"/>
</dbReference>
<gene>
    <name evidence="2" type="ORF">A2Z67_05190</name>
</gene>
<dbReference type="Proteomes" id="UP000176939">
    <property type="component" value="Unassembled WGS sequence"/>
</dbReference>
<sequence>MDEISSRNADIMIHNGDLFETLSEKINKTVFLAVYDKIARIARKAVVILIVGNHDWVDRTETSHLLEPFKEIDNVLVVDKPCLQRYEDIDLVFIPYTRYNFASKLEEVLPLLSGRKRFLFTHQGVSGAKVGPRDIMLREEFSLDAFHPECFDYVFNGHYHKHQEMLSNFVIVGSPLQRDFGERNDKKGYLLFDTETLNLVHIETQAPKFFKIEIEEGKELVVPQEYRKDIDFLWVIGQKDLDKDALVSAYKHIRVDKKDTIETITRTDIAIAMSKKQQLERFIIFSKPKLDREKLLKIGLDISARAE</sequence>
<dbReference type="EMBL" id="MGFQ01000024">
    <property type="protein sequence ID" value="OGM09307.1"/>
    <property type="molecule type" value="Genomic_DNA"/>
</dbReference>
<dbReference type="Gene3D" id="3.60.21.10">
    <property type="match status" value="1"/>
</dbReference>
<protein>
    <recommendedName>
        <fullName evidence="1">Calcineurin-like phosphoesterase domain-containing protein</fullName>
    </recommendedName>
</protein>
<accession>A0A1F7X2U4</accession>
<dbReference type="GO" id="GO:0016787">
    <property type="term" value="F:hydrolase activity"/>
    <property type="evidence" value="ECO:0007669"/>
    <property type="project" value="InterPro"/>
</dbReference>
<dbReference type="InterPro" id="IPR004843">
    <property type="entry name" value="Calcineurin-like_PHP"/>
</dbReference>
<dbReference type="InterPro" id="IPR050535">
    <property type="entry name" value="DNA_Repair-Maintenance_Comp"/>
</dbReference>
<proteinExistence type="predicted"/>
<feature type="domain" description="Calcineurin-like phosphoesterase" evidence="1">
    <location>
        <begin position="3"/>
        <end position="161"/>
    </location>
</feature>